<dbReference type="CDD" id="cd17707">
    <property type="entry name" value="BRCT_XRCC1_rpt2"/>
    <property type="match status" value="1"/>
</dbReference>
<dbReference type="Pfam" id="PF01834">
    <property type="entry name" value="XRCC1_N"/>
    <property type="match status" value="1"/>
</dbReference>
<evidence type="ECO:0000313" key="3">
    <source>
        <dbReference type="Ensembl" id="ENSCMMP00000008232.1"/>
    </source>
</evidence>
<dbReference type="AlphaFoldDB" id="A0A8C3GGL4"/>
<sequence length="512" mass="54493">MPEIPVQAVVSATSSDPRHRAENLLQPDSGGRWRSAAAGEKQISVVLQLAREQRIHSVHIGNDGAAFVEVLVGAAAGGDFQVLLPMAAFLSPGESRAGSGLQRVRLFGPDALVKAAAERPWDRVRIVCSQPYCQTRPFGLSFVRFFSPPEGDEAAAEPPVSAPPTPNPPPQPPAPFPPRNRPVFWCPPPGDAFGALHAAPPKLAAPPKRRPPPPSSSSSKANGGGAATTAPPAPPGPKKPRGGPGSPPPPPPGSGGVLGGVVVVLSGFQHPLRGRLRDAALAMGAAYRPDWTPDSTHLVCAFPRTPKAARARAMGGVVVGPAWIWDCQRLRRRLPCAPYLMDGSASSGSDGEEPDDPHPPLLAPPPGRHHPPPSTGDDADGDTEDELRGVTPAPTEDDPYGGTTDENTDSEEEPVPPLPDFFEDKTFFLYGDFEAPERRLLQRYVTAFGGTLAQYMSEKVTHVVTAQEWDETFEEALELNPALAFVRPRWVLLCGERLRPLPAQPFAVVPRA</sequence>
<evidence type="ECO:0000259" key="2">
    <source>
        <dbReference type="PROSITE" id="PS50172"/>
    </source>
</evidence>
<feature type="region of interest" description="Disordered" evidence="1">
    <location>
        <begin position="149"/>
        <end position="183"/>
    </location>
</feature>
<evidence type="ECO:0000313" key="4">
    <source>
        <dbReference type="Proteomes" id="UP000694556"/>
    </source>
</evidence>
<dbReference type="Gene3D" id="3.40.50.10190">
    <property type="entry name" value="BRCT domain"/>
    <property type="match status" value="2"/>
</dbReference>
<dbReference type="Proteomes" id="UP000694556">
    <property type="component" value="Unassembled WGS sequence"/>
</dbReference>
<feature type="region of interest" description="Disordered" evidence="1">
    <location>
        <begin position="343"/>
        <end position="418"/>
    </location>
</feature>
<name>A0A8C3GGL4_CAIMO</name>
<proteinExistence type="predicted"/>
<dbReference type="InterPro" id="IPR036420">
    <property type="entry name" value="BRCT_dom_sf"/>
</dbReference>
<dbReference type="InterPro" id="IPR002706">
    <property type="entry name" value="Xrcc1_N"/>
</dbReference>
<dbReference type="SUPFAM" id="SSF52113">
    <property type="entry name" value="BRCT domain"/>
    <property type="match status" value="2"/>
</dbReference>
<dbReference type="GO" id="GO:0000012">
    <property type="term" value="P:single strand break repair"/>
    <property type="evidence" value="ECO:0007669"/>
    <property type="project" value="InterPro"/>
</dbReference>
<feature type="domain" description="BRCT" evidence="2">
    <location>
        <begin position="253"/>
        <end position="341"/>
    </location>
</feature>
<reference evidence="3" key="1">
    <citation type="submission" date="2025-08" db="UniProtKB">
        <authorList>
            <consortium name="Ensembl"/>
        </authorList>
    </citation>
    <scope>IDENTIFICATION</scope>
</reference>
<dbReference type="Ensembl" id="ENSCMMT00000009069.1">
    <property type="protein sequence ID" value="ENSCMMP00000008232.1"/>
    <property type="gene ID" value="ENSCMMG00000005153.1"/>
</dbReference>
<dbReference type="Pfam" id="PF00533">
    <property type="entry name" value="BRCT"/>
    <property type="match status" value="1"/>
</dbReference>
<dbReference type="PANTHER" id="PTHR11370:SF5">
    <property type="entry name" value="DNA REPAIR PROTEIN XRCC1"/>
    <property type="match status" value="1"/>
</dbReference>
<feature type="domain" description="BRCT" evidence="2">
    <location>
        <begin position="417"/>
        <end position="508"/>
    </location>
</feature>
<organism evidence="3 4">
    <name type="scientific">Cairina moschata</name>
    <name type="common">Muscovy duck</name>
    <dbReference type="NCBI Taxonomy" id="8855"/>
    <lineage>
        <taxon>Eukaryota</taxon>
        <taxon>Metazoa</taxon>
        <taxon>Chordata</taxon>
        <taxon>Craniata</taxon>
        <taxon>Vertebrata</taxon>
        <taxon>Euteleostomi</taxon>
        <taxon>Archelosauria</taxon>
        <taxon>Archosauria</taxon>
        <taxon>Dinosauria</taxon>
        <taxon>Saurischia</taxon>
        <taxon>Theropoda</taxon>
        <taxon>Coelurosauria</taxon>
        <taxon>Aves</taxon>
        <taxon>Neognathae</taxon>
        <taxon>Galloanserae</taxon>
        <taxon>Anseriformes</taxon>
        <taxon>Anatidae</taxon>
        <taxon>Anatinae</taxon>
        <taxon>Cairina</taxon>
    </lineage>
</organism>
<dbReference type="PROSITE" id="PS50172">
    <property type="entry name" value="BRCT"/>
    <property type="match status" value="2"/>
</dbReference>
<dbReference type="GO" id="GO:0005634">
    <property type="term" value="C:nucleus"/>
    <property type="evidence" value="ECO:0007669"/>
    <property type="project" value="InterPro"/>
</dbReference>
<feature type="region of interest" description="Disordered" evidence="1">
    <location>
        <begin position="10"/>
        <end position="32"/>
    </location>
</feature>
<dbReference type="GO" id="GO:0003684">
    <property type="term" value="F:damaged DNA binding"/>
    <property type="evidence" value="ECO:0007669"/>
    <property type="project" value="InterPro"/>
</dbReference>
<dbReference type="InterPro" id="IPR008979">
    <property type="entry name" value="Galactose-bd-like_sf"/>
</dbReference>
<feature type="region of interest" description="Disordered" evidence="1">
    <location>
        <begin position="195"/>
        <end position="255"/>
    </location>
</feature>
<dbReference type="Gene3D" id="2.60.120.260">
    <property type="entry name" value="Galactose-binding domain-like"/>
    <property type="match status" value="1"/>
</dbReference>
<dbReference type="GO" id="GO:0006284">
    <property type="term" value="P:base-excision repair"/>
    <property type="evidence" value="ECO:0007669"/>
    <property type="project" value="TreeGrafter"/>
</dbReference>
<dbReference type="SMART" id="SM00292">
    <property type="entry name" value="BRCT"/>
    <property type="match status" value="2"/>
</dbReference>
<keyword evidence="4" id="KW-1185">Reference proteome</keyword>
<protein>
    <recommendedName>
        <fullName evidence="2">BRCT domain-containing protein</fullName>
    </recommendedName>
</protein>
<dbReference type="PANTHER" id="PTHR11370">
    <property type="entry name" value="DNA-REPAIR PROTEIN XRCC1"/>
    <property type="match status" value="1"/>
</dbReference>
<feature type="compositionally biased region" description="Pro residues" evidence="1">
    <location>
        <begin position="160"/>
        <end position="183"/>
    </location>
</feature>
<dbReference type="InterPro" id="IPR001357">
    <property type="entry name" value="BRCT_dom"/>
</dbReference>
<reference evidence="3" key="2">
    <citation type="submission" date="2025-09" db="UniProtKB">
        <authorList>
            <consortium name="Ensembl"/>
        </authorList>
    </citation>
    <scope>IDENTIFICATION</scope>
</reference>
<dbReference type="FunFam" id="3.40.50.10190:FF:000012">
    <property type="entry name" value="X-ray repair cross complementing 1"/>
    <property type="match status" value="1"/>
</dbReference>
<dbReference type="Pfam" id="PF12738">
    <property type="entry name" value="PTCB-BRCT"/>
    <property type="match status" value="1"/>
</dbReference>
<evidence type="ECO:0000256" key="1">
    <source>
        <dbReference type="SAM" id="MobiDB-lite"/>
    </source>
</evidence>
<accession>A0A8C3GGL4</accession>
<dbReference type="SUPFAM" id="SSF49785">
    <property type="entry name" value="Galactose-binding domain-like"/>
    <property type="match status" value="1"/>
</dbReference>
<dbReference type="FunFam" id="2.60.120.260:FF:000025">
    <property type="entry name" value="DNA repair protein XRCC1 isoform X1"/>
    <property type="match status" value="1"/>
</dbReference>